<sequence>MRHLRVGTLLLTALLGLGALPGGGAHAAQVQGGGEAPRPAEAQPGEFLTVPLRLAGQPPGSYRVRASLPEGWVLLTEELDLEGGRGFLALHLPEEAVAGPHDLTFTLTGPGEAALAVPVRVVVAAHPDLVVTLPEADRVRPGERRDYRARVTNVGNARDRLRLSVEGSATVTPDHLTLGPGESAEVRLAYTQRSRGNADTVTLAAVSGLDERVRREALLVLAVGDAPNAAGGPGLTWNVEVAPELSLNPGTTAGAGAGNTPPTLPGLPTGLAAPAPATPAALGDGTPRWTWGGTFSAGVGGQLSDYASGGVSYSVRRTEDGGRREDGLAYLEWGDVGVTLRSRDAFSGVDLGVQYERGDYTFGVSLGREAAEGGTTYGLGASVSHRYGVSVSARHLFGEPGGDALSVGWTRRLGAWTPAVEVGVVRSGAEWGYALSQRLDYEDRRLLARQEYRYDSLTDAHALNVRVAARQLEPFGVGATLSLSRVGGVLRYDLGAALAYHPDEHSGVQLQANLGSDGPRANLTALRRWDAGDADLFLSGQASLAGGALSGVLQATAVLPRGPGEVLLSGVVGHDGGLRYGAGAGYLRGPFSVAGSVEGGAAPRATLSAAYRPERGLTATADYLLERGGAAPGQEVRGSVGYAADLWSAGLLVGYRLPPGEAGRPVYGAQASGQLLPTLRLQARAERSADRTRFTVGGSFTPGGSWRTPGAVVALFGGRNAGTLRLQAFRDDNANGARDPGEPGVASGFRVGGQAVTTDTRGEASLLLTPGGYEVQLGDDVPAQYLIPALPPARVTLRETTMLSVPVREVGTLQGRLGDEGGRPLAGVRVRLAGPGGTLEAVTDATGAYRLGGLRFGPSTLTVQPDPALYHAPPPLEVTLDARQPLVTQDITLRAVYEASVLAADDLTLEVTLPGDALPPGASLPVEVRVEPAADAVTLEGLGAPAALRSEDGRVWRGTVPLPPTQGADVEVQVTARRGERSASERALVRVDPALPAFTLQAAPFNALPGQPLTLRAVAHAAGGHLQVRDAQGRVTELQPTGGREFGAPFTAESAPGTHTLTLLVDGEARAEATYRVLGRP</sequence>
<dbReference type="Pfam" id="PF13620">
    <property type="entry name" value="CarboxypepD_reg"/>
    <property type="match status" value="1"/>
</dbReference>
<gene>
    <name evidence="2" type="ORF">DAETH_31800</name>
</gene>
<feature type="signal peptide" evidence="1">
    <location>
        <begin position="1"/>
        <end position="27"/>
    </location>
</feature>
<dbReference type="SUPFAM" id="SSF49452">
    <property type="entry name" value="Starch-binding domain-like"/>
    <property type="match status" value="1"/>
</dbReference>
<evidence type="ECO:0008006" key="4">
    <source>
        <dbReference type="Google" id="ProtNLM"/>
    </source>
</evidence>
<dbReference type="InterPro" id="IPR013783">
    <property type="entry name" value="Ig-like_fold"/>
</dbReference>
<protein>
    <recommendedName>
        <fullName evidence="4">Alpha-amylase</fullName>
    </recommendedName>
</protein>
<organism evidence="2 3">
    <name type="scientific">Deinococcus aetherius</name>
    <dbReference type="NCBI Taxonomy" id="200252"/>
    <lineage>
        <taxon>Bacteria</taxon>
        <taxon>Thermotogati</taxon>
        <taxon>Deinococcota</taxon>
        <taxon>Deinococci</taxon>
        <taxon>Deinococcales</taxon>
        <taxon>Deinococcaceae</taxon>
        <taxon>Deinococcus</taxon>
    </lineage>
</organism>
<dbReference type="RefSeq" id="WP_319993723.1">
    <property type="nucleotide sequence ID" value="NZ_AP026560.1"/>
</dbReference>
<proteinExistence type="predicted"/>
<dbReference type="Proteomes" id="UP001064971">
    <property type="component" value="Chromosome"/>
</dbReference>
<evidence type="ECO:0000313" key="3">
    <source>
        <dbReference type="Proteomes" id="UP001064971"/>
    </source>
</evidence>
<accession>A0ABN6RN67</accession>
<evidence type="ECO:0000313" key="2">
    <source>
        <dbReference type="EMBL" id="BDP43211.1"/>
    </source>
</evidence>
<dbReference type="EMBL" id="AP026560">
    <property type="protein sequence ID" value="BDP43211.1"/>
    <property type="molecule type" value="Genomic_DNA"/>
</dbReference>
<dbReference type="Gene3D" id="2.60.40.10">
    <property type="entry name" value="Immunoglobulins"/>
    <property type="match status" value="1"/>
</dbReference>
<keyword evidence="1" id="KW-0732">Signal</keyword>
<reference evidence="2" key="1">
    <citation type="submission" date="2022-07" db="EMBL/GenBank/DDBJ databases">
        <title>Complete Genome Sequence of the Radioresistant Bacterium Deinococcus aetherius ST0316, Isolated from the Air Dust collected in Lower Stratosphere above Japan.</title>
        <authorList>
            <person name="Satoh K."/>
            <person name="Hagiwara K."/>
            <person name="Katsumata K."/>
            <person name="Kubo A."/>
            <person name="Yokobori S."/>
            <person name="Yamagishi A."/>
            <person name="Oono Y."/>
            <person name="Narumi I."/>
        </authorList>
    </citation>
    <scope>NUCLEOTIDE SEQUENCE</scope>
    <source>
        <strain evidence="2">ST0316</strain>
    </source>
</reference>
<keyword evidence="3" id="KW-1185">Reference proteome</keyword>
<evidence type="ECO:0000256" key="1">
    <source>
        <dbReference type="SAM" id="SignalP"/>
    </source>
</evidence>
<name>A0ABN6RN67_9DEIO</name>
<dbReference type="InterPro" id="IPR013784">
    <property type="entry name" value="Carb-bd-like_fold"/>
</dbReference>
<feature type="chain" id="PRO_5046649118" description="Alpha-amylase" evidence="1">
    <location>
        <begin position="28"/>
        <end position="1081"/>
    </location>
</feature>